<organism evidence="2 3">
    <name type="scientific">Sphaeroforma arctica JP610</name>
    <dbReference type="NCBI Taxonomy" id="667725"/>
    <lineage>
        <taxon>Eukaryota</taxon>
        <taxon>Ichthyosporea</taxon>
        <taxon>Ichthyophonida</taxon>
        <taxon>Sphaeroforma</taxon>
    </lineage>
</organism>
<evidence type="ECO:0000313" key="2">
    <source>
        <dbReference type="EMBL" id="KNC69743.1"/>
    </source>
</evidence>
<dbReference type="AlphaFoldDB" id="A0A0L0F0S5"/>
<dbReference type="EMBL" id="KQ253509">
    <property type="protein sequence ID" value="KNC69743.1"/>
    <property type="molecule type" value="Genomic_DNA"/>
</dbReference>
<proteinExistence type="predicted"/>
<feature type="compositionally biased region" description="Polar residues" evidence="1">
    <location>
        <begin position="18"/>
        <end position="27"/>
    </location>
</feature>
<reference evidence="2 3" key="1">
    <citation type="submission" date="2011-02" db="EMBL/GenBank/DDBJ databases">
        <title>The Genome Sequence of Sphaeroforma arctica JP610.</title>
        <authorList>
            <consortium name="The Broad Institute Genome Sequencing Platform"/>
            <person name="Russ C."/>
            <person name="Cuomo C."/>
            <person name="Young S.K."/>
            <person name="Zeng Q."/>
            <person name="Gargeya S."/>
            <person name="Alvarado L."/>
            <person name="Berlin A."/>
            <person name="Chapman S.B."/>
            <person name="Chen Z."/>
            <person name="Freedman E."/>
            <person name="Gellesch M."/>
            <person name="Goldberg J."/>
            <person name="Griggs A."/>
            <person name="Gujja S."/>
            <person name="Heilman E."/>
            <person name="Heiman D."/>
            <person name="Howarth C."/>
            <person name="Mehta T."/>
            <person name="Neiman D."/>
            <person name="Pearson M."/>
            <person name="Roberts A."/>
            <person name="Saif S."/>
            <person name="Shea T."/>
            <person name="Shenoy N."/>
            <person name="Sisk P."/>
            <person name="Stolte C."/>
            <person name="Sykes S."/>
            <person name="White J."/>
            <person name="Yandava C."/>
            <person name="Burger G."/>
            <person name="Gray M.W."/>
            <person name="Holland P.W.H."/>
            <person name="King N."/>
            <person name="Lang F.B.F."/>
            <person name="Roger A.J."/>
            <person name="Ruiz-Trillo I."/>
            <person name="Haas B."/>
            <person name="Nusbaum C."/>
            <person name="Birren B."/>
        </authorList>
    </citation>
    <scope>NUCLEOTIDE SEQUENCE [LARGE SCALE GENOMIC DNA]</scope>
    <source>
        <strain evidence="2 3">JP610</strain>
    </source>
</reference>
<dbReference type="Proteomes" id="UP000054560">
    <property type="component" value="Unassembled WGS sequence"/>
</dbReference>
<evidence type="ECO:0000313" key="3">
    <source>
        <dbReference type="Proteomes" id="UP000054560"/>
    </source>
</evidence>
<sequence>CAEVRVSLQRIERHLLQQNRANGNGANTHPLDESLASDANLVSNAQLSEPKKESAGGDVGVLNVGTGQLSRNTGVCIKNLHAVWRLDENDAHAKATLARIARRKKRKETRAQKVVC</sequence>
<keyword evidence="3" id="KW-1185">Reference proteome</keyword>
<evidence type="ECO:0000256" key="1">
    <source>
        <dbReference type="SAM" id="MobiDB-lite"/>
    </source>
</evidence>
<protein>
    <submittedName>
        <fullName evidence="2">Uncharacterized protein</fullName>
    </submittedName>
</protein>
<feature type="non-terminal residue" evidence="2">
    <location>
        <position position="1"/>
    </location>
</feature>
<name>A0A0L0F0S5_9EUKA</name>
<accession>A0A0L0F0S5</accession>
<feature type="region of interest" description="Disordered" evidence="1">
    <location>
        <begin position="18"/>
        <end position="59"/>
    </location>
</feature>
<dbReference type="RefSeq" id="XP_014143645.1">
    <property type="nucleotide sequence ID" value="XM_014288170.1"/>
</dbReference>
<gene>
    <name evidence="2" type="ORF">SARC_17740</name>
</gene>
<dbReference type="GeneID" id="25918244"/>